<feature type="non-terminal residue" evidence="2">
    <location>
        <position position="1"/>
    </location>
</feature>
<protein>
    <submittedName>
        <fullName evidence="2">Uncharacterized protein</fullName>
    </submittedName>
</protein>
<sequence>FLEKLCSLSNRHHVIVNYHMKWLGPREERKGDADAVKDIKEREADLIPTRLYPSAMGSKNAPQNIGQYFHTTLLVEPKYLAGGKVKRMIYTQPRPELDLKLAAELDAALPLETGLLDIFSALTGGIEKCLEAGEPDQHGLSDTETLALTDGLGELTAAPGPPPLAKETKEEEKSK</sequence>
<dbReference type="EMBL" id="LAZR01058625">
    <property type="protein sequence ID" value="KKK69485.1"/>
    <property type="molecule type" value="Genomic_DNA"/>
</dbReference>
<name>A0A0F8Y789_9ZZZZ</name>
<proteinExistence type="predicted"/>
<evidence type="ECO:0000256" key="1">
    <source>
        <dbReference type="SAM" id="MobiDB-lite"/>
    </source>
</evidence>
<feature type="region of interest" description="Disordered" evidence="1">
    <location>
        <begin position="152"/>
        <end position="175"/>
    </location>
</feature>
<accession>A0A0F8Y789</accession>
<feature type="compositionally biased region" description="Basic and acidic residues" evidence="1">
    <location>
        <begin position="166"/>
        <end position="175"/>
    </location>
</feature>
<dbReference type="AlphaFoldDB" id="A0A0F8Y789"/>
<gene>
    <name evidence="2" type="ORF">LCGC14_2933540</name>
</gene>
<organism evidence="2">
    <name type="scientific">marine sediment metagenome</name>
    <dbReference type="NCBI Taxonomy" id="412755"/>
    <lineage>
        <taxon>unclassified sequences</taxon>
        <taxon>metagenomes</taxon>
        <taxon>ecological metagenomes</taxon>
    </lineage>
</organism>
<reference evidence="2" key="1">
    <citation type="journal article" date="2015" name="Nature">
        <title>Complex archaea that bridge the gap between prokaryotes and eukaryotes.</title>
        <authorList>
            <person name="Spang A."/>
            <person name="Saw J.H."/>
            <person name="Jorgensen S.L."/>
            <person name="Zaremba-Niedzwiedzka K."/>
            <person name="Martijn J."/>
            <person name="Lind A.E."/>
            <person name="van Eijk R."/>
            <person name="Schleper C."/>
            <person name="Guy L."/>
            <person name="Ettema T.J."/>
        </authorList>
    </citation>
    <scope>NUCLEOTIDE SEQUENCE</scope>
</reference>
<evidence type="ECO:0000313" key="2">
    <source>
        <dbReference type="EMBL" id="KKK69485.1"/>
    </source>
</evidence>
<comment type="caution">
    <text evidence="2">The sequence shown here is derived from an EMBL/GenBank/DDBJ whole genome shotgun (WGS) entry which is preliminary data.</text>
</comment>